<organism evidence="2 3">
    <name type="scientific">Sediminibacillus dalangtanensis</name>
    <dbReference type="NCBI Taxonomy" id="2729421"/>
    <lineage>
        <taxon>Bacteria</taxon>
        <taxon>Bacillati</taxon>
        <taxon>Bacillota</taxon>
        <taxon>Bacilli</taxon>
        <taxon>Bacillales</taxon>
        <taxon>Bacillaceae</taxon>
        <taxon>Sediminibacillus</taxon>
    </lineage>
</organism>
<sequence length="322" mass="38071">MNKLALRDEAFQARLSSFLQKRALLCPEKLRFLKHAVFVLRDDSGQKYILKGIKQRASVQQQLDFQTVYPDSDIVRFVHFPNGEFFLYEYGYHWLLMPYREGQSLQFANKQDRETAVEVLRNFHLAARGIKVADPVIRPPLVYKWENRLHRFSKTRFLFEAAGKDSLASEIIDTTASLLERLRKDIDWYTMEKTAVDRRSWTHGDVASHNFLRTNSSAVNIIDFDLLSLAPESYDWIQLGQRFLPYVNHDIKQLCSSLFSEKEEEIDFILRSVGTPVDLIREWLLFSRRKPSWNQLFDYVSHLEEKWKQRVKFVKDVEIVLT</sequence>
<dbReference type="Pfam" id="PF01636">
    <property type="entry name" value="APH"/>
    <property type="match status" value="1"/>
</dbReference>
<evidence type="ECO:0000313" key="2">
    <source>
        <dbReference type="EMBL" id="QTM99943.1"/>
    </source>
</evidence>
<dbReference type="Gene3D" id="3.90.1200.10">
    <property type="match status" value="1"/>
</dbReference>
<dbReference type="InterPro" id="IPR011009">
    <property type="entry name" value="Kinase-like_dom_sf"/>
</dbReference>
<protein>
    <submittedName>
        <fullName evidence="2">Phosphotransferase</fullName>
    </submittedName>
</protein>
<dbReference type="Proteomes" id="UP000665043">
    <property type="component" value="Chromosome"/>
</dbReference>
<evidence type="ECO:0000259" key="1">
    <source>
        <dbReference type="Pfam" id="PF01636"/>
    </source>
</evidence>
<accession>A0ABX7VWS2</accession>
<proteinExistence type="predicted"/>
<dbReference type="SUPFAM" id="SSF56112">
    <property type="entry name" value="Protein kinase-like (PK-like)"/>
    <property type="match status" value="1"/>
</dbReference>
<keyword evidence="3" id="KW-1185">Reference proteome</keyword>
<dbReference type="EMBL" id="CP046956">
    <property type="protein sequence ID" value="QTM99943.1"/>
    <property type="molecule type" value="Genomic_DNA"/>
</dbReference>
<reference evidence="2 3" key="1">
    <citation type="submission" date="2019-12" db="EMBL/GenBank/DDBJ databases">
        <title>The whole genome sequencing of a strain isolated from a Mars analog, Dalangtan Playa.</title>
        <authorList>
            <person name="Huang T."/>
        </authorList>
    </citation>
    <scope>NUCLEOTIDE SEQUENCE [LARGE SCALE GENOMIC DNA]</scope>
    <source>
        <strain evidence="2 3">DP4-553-S</strain>
    </source>
</reference>
<name>A0ABX7VWS2_9BACI</name>
<dbReference type="RefSeq" id="WP_209365102.1">
    <property type="nucleotide sequence ID" value="NZ_CP046956.1"/>
</dbReference>
<dbReference type="InterPro" id="IPR002575">
    <property type="entry name" value="Aminoglycoside_PTrfase"/>
</dbReference>
<evidence type="ECO:0000313" key="3">
    <source>
        <dbReference type="Proteomes" id="UP000665043"/>
    </source>
</evidence>
<feature type="domain" description="Aminoglycoside phosphotransferase" evidence="1">
    <location>
        <begin position="38"/>
        <end position="236"/>
    </location>
</feature>
<gene>
    <name evidence="2" type="ORF">ERJ70_11970</name>
</gene>